<name>A0ACC2TKG7_9FUNG</name>
<organism evidence="1 2">
    <name type="scientific">Entomophthora muscae</name>
    <dbReference type="NCBI Taxonomy" id="34485"/>
    <lineage>
        <taxon>Eukaryota</taxon>
        <taxon>Fungi</taxon>
        <taxon>Fungi incertae sedis</taxon>
        <taxon>Zoopagomycota</taxon>
        <taxon>Entomophthoromycotina</taxon>
        <taxon>Entomophthoromycetes</taxon>
        <taxon>Entomophthorales</taxon>
        <taxon>Entomophthoraceae</taxon>
        <taxon>Entomophthora</taxon>
    </lineage>
</organism>
<sequence length="101" mass="10726">MAAPGLAGLGKVSGCPMSLQGKRPTVPGFAQPVGYNQEVRKRIPAPPAQLAGFWANNGTNHPRFLQSTLAHDFSICIPCLFAPQAPTLNQHLVLGNQPVSR</sequence>
<comment type="caution">
    <text evidence="1">The sequence shown here is derived from an EMBL/GenBank/DDBJ whole genome shotgun (WGS) entry which is preliminary data.</text>
</comment>
<protein>
    <submittedName>
        <fullName evidence="1">Uncharacterized protein</fullName>
    </submittedName>
</protein>
<reference evidence="1" key="1">
    <citation type="submission" date="2022-04" db="EMBL/GenBank/DDBJ databases">
        <title>Genome of the entomopathogenic fungus Entomophthora muscae.</title>
        <authorList>
            <person name="Elya C."/>
            <person name="Lovett B.R."/>
            <person name="Lee E."/>
            <person name="Macias A.M."/>
            <person name="Hajek A.E."/>
            <person name="De Bivort B.L."/>
            <person name="Kasson M.T."/>
            <person name="De Fine Licht H.H."/>
            <person name="Stajich J.E."/>
        </authorList>
    </citation>
    <scope>NUCLEOTIDE SEQUENCE</scope>
    <source>
        <strain evidence="1">Berkeley</strain>
    </source>
</reference>
<gene>
    <name evidence="1" type="ORF">DSO57_1038123</name>
</gene>
<dbReference type="EMBL" id="QTSX02002583">
    <property type="protein sequence ID" value="KAJ9075220.1"/>
    <property type="molecule type" value="Genomic_DNA"/>
</dbReference>
<keyword evidence="2" id="KW-1185">Reference proteome</keyword>
<accession>A0ACC2TKG7</accession>
<evidence type="ECO:0000313" key="2">
    <source>
        <dbReference type="Proteomes" id="UP001165960"/>
    </source>
</evidence>
<evidence type="ECO:0000313" key="1">
    <source>
        <dbReference type="EMBL" id="KAJ9075220.1"/>
    </source>
</evidence>
<dbReference type="Proteomes" id="UP001165960">
    <property type="component" value="Unassembled WGS sequence"/>
</dbReference>
<proteinExistence type="predicted"/>